<dbReference type="RefSeq" id="WP_132859577.1">
    <property type="nucleotide sequence ID" value="NZ_SMGR01000001.1"/>
</dbReference>
<feature type="region of interest" description="Disordered" evidence="1">
    <location>
        <begin position="1"/>
        <end position="29"/>
    </location>
</feature>
<reference evidence="2 3" key="1">
    <citation type="submission" date="2019-03" db="EMBL/GenBank/DDBJ databases">
        <title>Genomic Encyclopedia of Archaeal and Bacterial Type Strains, Phase II (KMG-II): from individual species to whole genera.</title>
        <authorList>
            <person name="Goeker M."/>
        </authorList>
    </citation>
    <scope>NUCLEOTIDE SEQUENCE [LARGE SCALE GENOMIC DNA]</scope>
    <source>
        <strain evidence="2 3">DSM 26433</strain>
    </source>
</reference>
<keyword evidence="3" id="KW-1185">Reference proteome</keyword>
<proteinExistence type="predicted"/>
<evidence type="ECO:0000313" key="2">
    <source>
        <dbReference type="EMBL" id="TCL09543.1"/>
    </source>
</evidence>
<dbReference type="EMBL" id="SMGR01000001">
    <property type="protein sequence ID" value="TCL09543.1"/>
    <property type="molecule type" value="Genomic_DNA"/>
</dbReference>
<dbReference type="Proteomes" id="UP000295673">
    <property type="component" value="Unassembled WGS sequence"/>
</dbReference>
<evidence type="ECO:0000313" key="3">
    <source>
        <dbReference type="Proteomes" id="UP000295673"/>
    </source>
</evidence>
<organism evidence="2 3">
    <name type="scientific">Shimia isoporae</name>
    <dbReference type="NCBI Taxonomy" id="647720"/>
    <lineage>
        <taxon>Bacteria</taxon>
        <taxon>Pseudomonadati</taxon>
        <taxon>Pseudomonadota</taxon>
        <taxon>Alphaproteobacteria</taxon>
        <taxon>Rhodobacterales</taxon>
        <taxon>Roseobacteraceae</taxon>
    </lineage>
</organism>
<evidence type="ECO:0000256" key="1">
    <source>
        <dbReference type="SAM" id="MobiDB-lite"/>
    </source>
</evidence>
<comment type="caution">
    <text evidence="2">The sequence shown here is derived from an EMBL/GenBank/DDBJ whole genome shotgun (WGS) entry which is preliminary data.</text>
</comment>
<accession>A0A4R1NS06</accession>
<sequence length="93" mass="10168">MDQMKPDQQSDTTQQGPVPDQPSQMGCEGAESAKIAAMVPMSDQRTRYIEEVARRTRKVVAATKRSEDTIELVKQLYAIAPRTSGGGGMPEDN</sequence>
<protein>
    <submittedName>
        <fullName evidence="2">Uncharacterized protein</fullName>
    </submittedName>
</protein>
<dbReference type="AlphaFoldDB" id="A0A4R1NS06"/>
<feature type="compositionally biased region" description="Polar residues" evidence="1">
    <location>
        <begin position="1"/>
        <end position="24"/>
    </location>
</feature>
<name>A0A4R1NS06_9RHOB</name>
<gene>
    <name evidence="2" type="ORF">BXY66_1594</name>
</gene>